<organism evidence="5 6">
    <name type="scientific">Niabella soli DSM 19437</name>
    <dbReference type="NCBI Taxonomy" id="929713"/>
    <lineage>
        <taxon>Bacteria</taxon>
        <taxon>Pseudomonadati</taxon>
        <taxon>Bacteroidota</taxon>
        <taxon>Chitinophagia</taxon>
        <taxon>Chitinophagales</taxon>
        <taxon>Chitinophagaceae</taxon>
        <taxon>Niabella</taxon>
    </lineage>
</organism>
<feature type="signal peptide" evidence="2">
    <location>
        <begin position="1"/>
        <end position="18"/>
    </location>
</feature>
<dbReference type="HOGENOM" id="CLU_015150_3_0_10"/>
<gene>
    <name evidence="5" type="ORF">NIASO_04170</name>
</gene>
<feature type="domain" description="Sialate O-acetylesterase" evidence="3">
    <location>
        <begin position="304"/>
        <end position="581"/>
    </location>
</feature>
<dbReference type="STRING" id="929713.NIASO_04170"/>
<dbReference type="Pfam" id="PF13472">
    <property type="entry name" value="Lipase_GDSL_2"/>
    <property type="match status" value="1"/>
</dbReference>
<keyword evidence="6" id="KW-1185">Reference proteome</keyword>
<evidence type="ECO:0000259" key="3">
    <source>
        <dbReference type="Pfam" id="PF03629"/>
    </source>
</evidence>
<feature type="chain" id="PRO_5004788407" evidence="2">
    <location>
        <begin position="19"/>
        <end position="691"/>
    </location>
</feature>
<dbReference type="Pfam" id="PF03629">
    <property type="entry name" value="SASA"/>
    <property type="match status" value="1"/>
</dbReference>
<evidence type="ECO:0000256" key="2">
    <source>
        <dbReference type="SAM" id="SignalP"/>
    </source>
</evidence>
<accession>W0EYF1</accession>
<dbReference type="EMBL" id="CP007035">
    <property type="protein sequence ID" value="AHF14598.1"/>
    <property type="molecule type" value="Genomic_DNA"/>
</dbReference>
<feature type="domain" description="SGNH hydrolase-type esterase" evidence="4">
    <location>
        <begin position="26"/>
        <end position="204"/>
    </location>
</feature>
<evidence type="ECO:0000259" key="4">
    <source>
        <dbReference type="Pfam" id="PF13472"/>
    </source>
</evidence>
<dbReference type="Gene3D" id="3.40.50.1110">
    <property type="entry name" value="SGNH hydrolase"/>
    <property type="match status" value="2"/>
</dbReference>
<dbReference type="RefSeq" id="WP_008583346.1">
    <property type="nucleotide sequence ID" value="NZ_CP007035.1"/>
</dbReference>
<dbReference type="InterPro" id="IPR036514">
    <property type="entry name" value="SGNH_hydro_sf"/>
</dbReference>
<protein>
    <submittedName>
        <fullName evidence="5">Sialate O-acetylesterase</fullName>
    </submittedName>
</protein>
<dbReference type="SUPFAM" id="SSF52266">
    <property type="entry name" value="SGNH hydrolase"/>
    <property type="match status" value="2"/>
</dbReference>
<keyword evidence="2" id="KW-0732">Signal</keyword>
<dbReference type="OrthoDB" id="9816001at2"/>
<sequence length="691" mass="78558">MKPLFFFLMLFFWGTLPAQQVIKVACVGNSVTAGWGLQNPGQESYPAQLQHLLGNGYAVKNFGHSGATLLKKGHNPYYRTAAFQQLLSFRPQIAIIHLGLNDTDPRNYPNYRDDFIPDYNWLIDTLKKQNPQIKIFICRLTPIFTGHSRFLSSTNEWYNDLQKKIEQVAAVRKLPLLDLNEPLHNRPDLFPDVATLHPNVEGAAMLAQTVYKHISGNFGGLQLPLAFTDNMVLQQEQPIRFWGIANAFQTVSVRFGHQLKTTRAGFNGKWQLIFSARKASTRPEIIEIKSTHRSILLKNILIGDVWLCSGQSNMYFSVRESTGGDSLIRKADSTQPLRLLKLTPFAETNNRSWTASELSKANSLDFFSGSWQPHRSEAVASFSAVGYVFAQKIQQEEKVPVGIIEIAVGGSPLISWVSRNALQNNPLFEPALNNWRQSDYIMQWCRERANVNLANAQNKLQRHPYEPAYNFEAAIEKLSPFPVKGILWYQGESDAENAALYEKLFPVFVADWRAWWRQNLPFYYVQLSSINRPSWNYFRDVQRKSLNVIPNAGMAVSSDLGDSSDVHYKNKIPVGLRLARLALTQTYHRDGLPAGPLFQTMKRINNTVEISFRYANGLHASNNKDITGFKILTNEGVFVPTQARAHQDKIYISIPRHLKAIAIAYGWEPFTRANLVNKEQLPASTFLEYFK</sequence>
<keyword evidence="1" id="KW-0378">Hydrolase</keyword>
<evidence type="ECO:0000256" key="1">
    <source>
        <dbReference type="ARBA" id="ARBA00022801"/>
    </source>
</evidence>
<dbReference type="eggNOG" id="COG2755">
    <property type="taxonomic scope" value="Bacteria"/>
</dbReference>
<evidence type="ECO:0000313" key="5">
    <source>
        <dbReference type="EMBL" id="AHF14598.1"/>
    </source>
</evidence>
<dbReference type="InterPro" id="IPR005181">
    <property type="entry name" value="SASA"/>
</dbReference>
<dbReference type="InterPro" id="IPR039329">
    <property type="entry name" value="SIAE"/>
</dbReference>
<dbReference type="KEGG" id="nso:NIASO_04170"/>
<dbReference type="PANTHER" id="PTHR22901">
    <property type="entry name" value="SIALATE O-ACETYLESTERASE"/>
    <property type="match status" value="1"/>
</dbReference>
<dbReference type="PANTHER" id="PTHR22901:SF0">
    <property type="entry name" value="SIALATE O-ACETYLESTERASE"/>
    <property type="match status" value="1"/>
</dbReference>
<dbReference type="GO" id="GO:0005975">
    <property type="term" value="P:carbohydrate metabolic process"/>
    <property type="evidence" value="ECO:0007669"/>
    <property type="project" value="TreeGrafter"/>
</dbReference>
<reference evidence="5 6" key="1">
    <citation type="submission" date="2013-12" db="EMBL/GenBank/DDBJ databases">
        <authorList>
            <consortium name="DOE Joint Genome Institute"/>
            <person name="Eisen J."/>
            <person name="Huntemann M."/>
            <person name="Han J."/>
            <person name="Chen A."/>
            <person name="Kyrpides N."/>
            <person name="Mavromatis K."/>
            <person name="Markowitz V."/>
            <person name="Palaniappan K."/>
            <person name="Ivanova N."/>
            <person name="Schaumberg A."/>
            <person name="Pati A."/>
            <person name="Liolios K."/>
            <person name="Nordberg H.P."/>
            <person name="Cantor M.N."/>
            <person name="Hua S.X."/>
            <person name="Woyke T."/>
        </authorList>
    </citation>
    <scope>NUCLEOTIDE SEQUENCE [LARGE SCALE GENOMIC DNA]</scope>
    <source>
        <strain evidence="6">DSM 19437</strain>
    </source>
</reference>
<name>W0EYF1_9BACT</name>
<dbReference type="GO" id="GO:0001681">
    <property type="term" value="F:sialate O-acetylesterase activity"/>
    <property type="evidence" value="ECO:0007669"/>
    <property type="project" value="InterPro"/>
</dbReference>
<dbReference type="InterPro" id="IPR013830">
    <property type="entry name" value="SGNH_hydro"/>
</dbReference>
<dbReference type="Proteomes" id="UP000003586">
    <property type="component" value="Chromosome"/>
</dbReference>
<dbReference type="AlphaFoldDB" id="W0EYF1"/>
<evidence type="ECO:0000313" key="6">
    <source>
        <dbReference type="Proteomes" id="UP000003586"/>
    </source>
</evidence>
<proteinExistence type="predicted"/>